<dbReference type="GeneID" id="30147723"/>
<evidence type="ECO:0000256" key="6">
    <source>
        <dbReference type="ARBA" id="ARBA00022679"/>
    </source>
</evidence>
<comment type="similarity">
    <text evidence="17">In the N-terminal section; belongs to the thiamine-phosphate synthase family.</text>
</comment>
<dbReference type="InterPro" id="IPR013785">
    <property type="entry name" value="Aldolase_TIM"/>
</dbReference>
<gene>
    <name evidence="19" type="ORF">BABINDRAFT_163368</name>
</gene>
<evidence type="ECO:0000256" key="5">
    <source>
        <dbReference type="ARBA" id="ARBA00005165"/>
    </source>
</evidence>
<reference evidence="20" key="1">
    <citation type="submission" date="2016-05" db="EMBL/GenBank/DDBJ databases">
        <title>Comparative genomics of biotechnologically important yeasts.</title>
        <authorList>
            <consortium name="DOE Joint Genome Institute"/>
            <person name="Riley R."/>
            <person name="Haridas S."/>
            <person name="Wolfe K.H."/>
            <person name="Lopes M.R."/>
            <person name="Hittinger C.T."/>
            <person name="Goker M."/>
            <person name="Salamov A."/>
            <person name="Wisecaver J."/>
            <person name="Long T.M."/>
            <person name="Aerts A.L."/>
            <person name="Barry K."/>
            <person name="Choi C."/>
            <person name="Clum A."/>
            <person name="Coughlan A.Y."/>
            <person name="Deshpande S."/>
            <person name="Douglass A.P."/>
            <person name="Hanson S.J."/>
            <person name="Klenk H.-P."/>
            <person name="Labutti K."/>
            <person name="Lapidus A."/>
            <person name="Lindquist E."/>
            <person name="Lipzen A."/>
            <person name="Meier-Kolthoff J.P."/>
            <person name="Ohm R.A."/>
            <person name="Otillar R.P."/>
            <person name="Pangilinan J."/>
            <person name="Peng Y."/>
            <person name="Rokas A."/>
            <person name="Rosa C.A."/>
            <person name="Scheuner C."/>
            <person name="Sibirny A.A."/>
            <person name="Slot J.C."/>
            <person name="Stielow J.B."/>
            <person name="Sun H."/>
            <person name="Kurtzman C.P."/>
            <person name="Blackwell M."/>
            <person name="Grigoriev I.V."/>
            <person name="Jeffries T.W."/>
        </authorList>
    </citation>
    <scope>NUCLEOTIDE SEQUENCE [LARGE SCALE GENOMIC DNA]</scope>
    <source>
        <strain evidence="20">NRRL Y-12698</strain>
    </source>
</reference>
<proteinExistence type="inferred from homology"/>
<evidence type="ECO:0000256" key="1">
    <source>
        <dbReference type="ARBA" id="ARBA00001771"/>
    </source>
</evidence>
<dbReference type="Pfam" id="PF02581">
    <property type="entry name" value="TMP-TENI"/>
    <property type="match status" value="1"/>
</dbReference>
<evidence type="ECO:0000256" key="10">
    <source>
        <dbReference type="ARBA" id="ARBA00022840"/>
    </source>
</evidence>
<evidence type="ECO:0000256" key="9">
    <source>
        <dbReference type="ARBA" id="ARBA00022777"/>
    </source>
</evidence>
<evidence type="ECO:0000256" key="17">
    <source>
        <dbReference type="ARBA" id="ARBA00061283"/>
    </source>
</evidence>
<keyword evidence="20" id="KW-1185">Reference proteome</keyword>
<evidence type="ECO:0000256" key="4">
    <source>
        <dbReference type="ARBA" id="ARBA00004868"/>
    </source>
</evidence>
<comment type="catalytic activity">
    <reaction evidence="1">
        <text>5-(2-hydroxyethyl)-4-methylthiazole + ATP = 4-methyl-5-(2-phosphooxyethyl)-thiazole + ADP + H(+)</text>
        <dbReference type="Rhea" id="RHEA:24212"/>
        <dbReference type="ChEBI" id="CHEBI:15378"/>
        <dbReference type="ChEBI" id="CHEBI:17957"/>
        <dbReference type="ChEBI" id="CHEBI:30616"/>
        <dbReference type="ChEBI" id="CHEBI:58296"/>
        <dbReference type="ChEBI" id="CHEBI:456216"/>
        <dbReference type="EC" id="2.7.1.50"/>
    </reaction>
</comment>
<dbReference type="HAMAP" id="MF_00097">
    <property type="entry name" value="TMP_synthase"/>
    <property type="match status" value="1"/>
</dbReference>
<protein>
    <recommendedName>
        <fullName evidence="18">Thiamine phosphate synthase/TenI domain-containing protein</fullName>
    </recommendedName>
</protein>
<dbReference type="AlphaFoldDB" id="A0A1E3QKN8"/>
<evidence type="ECO:0000256" key="14">
    <source>
        <dbReference type="ARBA" id="ARBA00047851"/>
    </source>
</evidence>
<dbReference type="SUPFAM" id="SSF53613">
    <property type="entry name" value="Ribokinase-like"/>
    <property type="match status" value="1"/>
</dbReference>
<dbReference type="STRING" id="984486.A0A1E3QKN8"/>
<dbReference type="HAMAP" id="MF_00228">
    <property type="entry name" value="Thz_kinase"/>
    <property type="match status" value="1"/>
</dbReference>
<evidence type="ECO:0000259" key="18">
    <source>
        <dbReference type="Pfam" id="PF02581"/>
    </source>
</evidence>
<comment type="catalytic activity">
    <reaction evidence="13">
        <text>4-methyl-5-(2-phosphooxyethyl)-thiazole + 4-amino-2-methyl-5-(diphosphooxymethyl)pyrimidine + H(+) = thiamine phosphate + diphosphate</text>
        <dbReference type="Rhea" id="RHEA:22328"/>
        <dbReference type="ChEBI" id="CHEBI:15378"/>
        <dbReference type="ChEBI" id="CHEBI:33019"/>
        <dbReference type="ChEBI" id="CHEBI:37575"/>
        <dbReference type="ChEBI" id="CHEBI:57841"/>
        <dbReference type="ChEBI" id="CHEBI:58296"/>
        <dbReference type="EC" id="2.5.1.3"/>
    </reaction>
</comment>
<dbReference type="Proteomes" id="UP000094336">
    <property type="component" value="Unassembled WGS sequence"/>
</dbReference>
<dbReference type="InterPro" id="IPR000417">
    <property type="entry name" value="Hyethyz_kinase"/>
</dbReference>
<dbReference type="Gene3D" id="3.40.1190.20">
    <property type="match status" value="1"/>
</dbReference>
<comment type="catalytic activity">
    <reaction evidence="15">
        <text>2-[(2R,5Z)-2-carboxy-4-methylthiazol-5(2H)-ylidene]ethyl phosphate + 4-amino-2-methyl-5-(diphosphooxymethyl)pyrimidine + 2 H(+) = thiamine phosphate + CO2 + diphosphate</text>
        <dbReference type="Rhea" id="RHEA:47844"/>
        <dbReference type="ChEBI" id="CHEBI:15378"/>
        <dbReference type="ChEBI" id="CHEBI:16526"/>
        <dbReference type="ChEBI" id="CHEBI:33019"/>
        <dbReference type="ChEBI" id="CHEBI:37575"/>
        <dbReference type="ChEBI" id="CHEBI:57841"/>
        <dbReference type="ChEBI" id="CHEBI:62899"/>
        <dbReference type="EC" id="2.5.1.3"/>
    </reaction>
</comment>
<dbReference type="PANTHER" id="PTHR20857">
    <property type="entry name" value="THIAMINE-PHOSPHATE PYROPHOSPHORYLASE"/>
    <property type="match status" value="1"/>
</dbReference>
<dbReference type="InterPro" id="IPR022998">
    <property type="entry name" value="ThiamineP_synth_TenI"/>
</dbReference>
<dbReference type="NCBIfam" id="TIGR00693">
    <property type="entry name" value="thiE"/>
    <property type="match status" value="1"/>
</dbReference>
<dbReference type="GO" id="GO:0009229">
    <property type="term" value="P:thiamine diphosphate biosynthetic process"/>
    <property type="evidence" value="ECO:0007669"/>
    <property type="project" value="UniProtKB-UniPathway"/>
</dbReference>
<name>A0A1E3QKN8_9ASCO</name>
<keyword evidence="6" id="KW-0808">Transferase</keyword>
<keyword evidence="8" id="KW-0547">Nucleotide-binding</keyword>
<evidence type="ECO:0000256" key="2">
    <source>
        <dbReference type="ARBA" id="ARBA00001946"/>
    </source>
</evidence>
<evidence type="ECO:0000256" key="15">
    <source>
        <dbReference type="ARBA" id="ARBA00047883"/>
    </source>
</evidence>
<comment type="pathway">
    <text evidence="5">Cofactor biosynthesis; thiamine diphosphate biosynthesis; thiamine phosphate from 4-amino-2-methyl-5-diphosphomethylpyrimidine and 4-methyl-5-(2-phosphoethyl)-thiazole: step 1/1.</text>
</comment>
<dbReference type="Gene3D" id="3.20.20.70">
    <property type="entry name" value="Aldolase class I"/>
    <property type="match status" value="1"/>
</dbReference>
<dbReference type="InterPro" id="IPR029056">
    <property type="entry name" value="Ribokinase-like"/>
</dbReference>
<dbReference type="GO" id="GO:0005829">
    <property type="term" value="C:cytosol"/>
    <property type="evidence" value="ECO:0007669"/>
    <property type="project" value="EnsemblFungi"/>
</dbReference>
<dbReference type="FunFam" id="3.20.20.70:FF:000104">
    <property type="entry name" value="Thiamine biosynthetic bifunctional enzyme"/>
    <property type="match status" value="1"/>
</dbReference>
<dbReference type="PRINTS" id="PR01099">
    <property type="entry name" value="HYETHTZKNASE"/>
</dbReference>
<dbReference type="GO" id="GO:0000287">
    <property type="term" value="F:magnesium ion binding"/>
    <property type="evidence" value="ECO:0007669"/>
    <property type="project" value="InterPro"/>
</dbReference>
<keyword evidence="12" id="KW-0784">Thiamine biosynthesis</keyword>
<dbReference type="InterPro" id="IPR036206">
    <property type="entry name" value="ThiamineP_synth_sf"/>
</dbReference>
<evidence type="ECO:0000256" key="7">
    <source>
        <dbReference type="ARBA" id="ARBA00022723"/>
    </source>
</evidence>
<keyword evidence="10" id="KW-0067">ATP-binding</keyword>
<accession>A0A1E3QKN8</accession>
<dbReference type="Pfam" id="PF02110">
    <property type="entry name" value="HK"/>
    <property type="match status" value="1"/>
</dbReference>
<dbReference type="CDD" id="cd00564">
    <property type="entry name" value="TMP_TenI"/>
    <property type="match status" value="1"/>
</dbReference>
<dbReference type="GO" id="GO:0009228">
    <property type="term" value="P:thiamine biosynthetic process"/>
    <property type="evidence" value="ECO:0007669"/>
    <property type="project" value="UniProtKB-KW"/>
</dbReference>
<dbReference type="GO" id="GO:0005524">
    <property type="term" value="F:ATP binding"/>
    <property type="evidence" value="ECO:0007669"/>
    <property type="project" value="UniProtKB-KW"/>
</dbReference>
<feature type="domain" description="Thiamine phosphate synthase/TenI" evidence="18">
    <location>
        <begin position="12"/>
        <end position="206"/>
    </location>
</feature>
<comment type="catalytic activity">
    <reaction evidence="14">
        <text>2-(2-carboxy-4-methylthiazol-5-yl)ethyl phosphate + 4-amino-2-methyl-5-(diphosphooxymethyl)pyrimidine + 2 H(+) = thiamine phosphate + CO2 + diphosphate</text>
        <dbReference type="Rhea" id="RHEA:47848"/>
        <dbReference type="ChEBI" id="CHEBI:15378"/>
        <dbReference type="ChEBI" id="CHEBI:16526"/>
        <dbReference type="ChEBI" id="CHEBI:33019"/>
        <dbReference type="ChEBI" id="CHEBI:37575"/>
        <dbReference type="ChEBI" id="CHEBI:57841"/>
        <dbReference type="ChEBI" id="CHEBI:62890"/>
        <dbReference type="EC" id="2.5.1.3"/>
    </reaction>
</comment>
<dbReference type="OrthoDB" id="4994at2759"/>
<evidence type="ECO:0000256" key="8">
    <source>
        <dbReference type="ARBA" id="ARBA00022741"/>
    </source>
</evidence>
<dbReference type="CDD" id="cd01170">
    <property type="entry name" value="THZ_kinase"/>
    <property type="match status" value="1"/>
</dbReference>
<dbReference type="GO" id="GO:0004417">
    <property type="term" value="F:hydroxyethylthiazole kinase activity"/>
    <property type="evidence" value="ECO:0007669"/>
    <property type="project" value="UniProtKB-EC"/>
</dbReference>
<comment type="pathway">
    <text evidence="4">Cofactor biosynthesis; thiamine diphosphate biosynthesis; 4-methyl-5-(2-phosphoethyl)-thiazole from 5-(2-hydroxyethyl)-4-methylthiazole: step 1/1.</text>
</comment>
<sequence length="536" mass="56508">MQFDKSKVDYSLYLVTCAELIPEGIDFLDQVRAAIASGVTILQLREKNLDTRAFIARARAVHELTQEANIPLIINDRVDVALAVDAEGVHVGQDDMPADVVRQLIGDDKIIGVSCDKPNVTRVAIAHRVDYIGIGPVFDTNTKKLTKIPVGPSGVREVLECLREEGGMNVKSVIIGGINHGNIQRVMYTTTVPGKACDGAAVVSCILATTECAKATRELCRLIKEKPAPAAISTNTETAMLMESSCRAKLMATSPMVHHITNGVAKNFQANVTLAVGASPIMSECAEEYLELAAVPNTALVLNTGTITQESISLYTHAIACYNRTGAPIIYDPVGAGATSIRRDTVHRLLNTGLFTVIKGNVGEILAAAAATTTGSLATGELHMRGVDSIASMSTPNVILVAKKLALANRAIVVVTGTEDIIVDGWNNGEYLLPQSTPSQAARVVRGGHPLMGKVTASGCSLGSVIAAFVAANPGNAFEATVTAVSLYKSAGYFAGVKAEKRGEGSGSFLAYFVDSLYHLTDGLAPDAPNTKVMSM</sequence>
<comment type="similarity">
    <text evidence="16">In the C-terminal section; belongs to the Thz kinase family.</text>
</comment>
<dbReference type="EMBL" id="KV454439">
    <property type="protein sequence ID" value="ODQ77652.1"/>
    <property type="molecule type" value="Genomic_DNA"/>
</dbReference>
<keyword evidence="7" id="KW-0479">Metal-binding</keyword>
<keyword evidence="9" id="KW-0418">Kinase</keyword>
<dbReference type="UniPathway" id="UPA00060">
    <property type="reaction ID" value="UER00139"/>
</dbReference>
<dbReference type="SUPFAM" id="SSF51391">
    <property type="entry name" value="Thiamin phosphate synthase"/>
    <property type="match status" value="1"/>
</dbReference>
<dbReference type="GO" id="GO:0004789">
    <property type="term" value="F:thiamine-phosphate diphosphorylase activity"/>
    <property type="evidence" value="ECO:0007669"/>
    <property type="project" value="UniProtKB-EC"/>
</dbReference>
<evidence type="ECO:0000256" key="3">
    <source>
        <dbReference type="ARBA" id="ARBA00003814"/>
    </source>
</evidence>
<dbReference type="PANTHER" id="PTHR20857:SF23">
    <property type="entry name" value="THIAMINE BIOSYNTHETIC BIFUNCTIONAL ENZYME"/>
    <property type="match status" value="1"/>
</dbReference>
<evidence type="ECO:0000313" key="20">
    <source>
        <dbReference type="Proteomes" id="UP000094336"/>
    </source>
</evidence>
<comment type="cofactor">
    <cofactor evidence="2">
        <name>Mg(2+)</name>
        <dbReference type="ChEBI" id="CHEBI:18420"/>
    </cofactor>
</comment>
<evidence type="ECO:0000313" key="19">
    <source>
        <dbReference type="EMBL" id="ODQ77652.1"/>
    </source>
</evidence>
<evidence type="ECO:0000256" key="13">
    <source>
        <dbReference type="ARBA" id="ARBA00047334"/>
    </source>
</evidence>
<dbReference type="RefSeq" id="XP_018982980.1">
    <property type="nucleotide sequence ID" value="XM_019129870.1"/>
</dbReference>
<dbReference type="InterPro" id="IPR034291">
    <property type="entry name" value="TMP_synthase"/>
</dbReference>
<keyword evidence="11" id="KW-0460">Magnesium</keyword>
<comment type="function">
    <text evidence="3">Condenses 4-methyl-5-(beta-hydroxyethyl)thiazole monophosphate (THZ-P) and 2-methyl-4-amino-5-hydroxymethyl pyrimidine pyrophosphate (HMP-PP) to form thiamine monophosphate (TMP).</text>
</comment>
<organism evidence="19 20">
    <name type="scientific">Babjeviella inositovora NRRL Y-12698</name>
    <dbReference type="NCBI Taxonomy" id="984486"/>
    <lineage>
        <taxon>Eukaryota</taxon>
        <taxon>Fungi</taxon>
        <taxon>Dikarya</taxon>
        <taxon>Ascomycota</taxon>
        <taxon>Saccharomycotina</taxon>
        <taxon>Pichiomycetes</taxon>
        <taxon>Serinales incertae sedis</taxon>
        <taxon>Babjeviella</taxon>
    </lineage>
</organism>
<evidence type="ECO:0000256" key="12">
    <source>
        <dbReference type="ARBA" id="ARBA00022977"/>
    </source>
</evidence>
<evidence type="ECO:0000256" key="11">
    <source>
        <dbReference type="ARBA" id="ARBA00022842"/>
    </source>
</evidence>
<evidence type="ECO:0000256" key="16">
    <source>
        <dbReference type="ARBA" id="ARBA00061146"/>
    </source>
</evidence>